<name>A0A2N3IIJ0_9BACT</name>
<evidence type="ECO:0008006" key="4">
    <source>
        <dbReference type="Google" id="ProtNLM"/>
    </source>
</evidence>
<evidence type="ECO:0000256" key="1">
    <source>
        <dbReference type="SAM" id="MobiDB-lite"/>
    </source>
</evidence>
<sequence length="170" mass="18554">MKKVVLSVMLATCFSFFSCEKNSKNQENGNSQPNTTATNTQNTNNSQEQPKASIKFEVTEYNFGEINEGEKVKYAFKFTNDGKNPLIIQDAKPSCGCTVPTYSKEPVAPGGSGEIIAEFDSNGRPGEVNKTITITANTEPTTTVLYLKGKVKGKNPQMQDLSQMKGPVKQ</sequence>
<organism evidence="2 3">
    <name type="scientific">Raineya orbicola</name>
    <dbReference type="NCBI Taxonomy" id="2016530"/>
    <lineage>
        <taxon>Bacteria</taxon>
        <taxon>Pseudomonadati</taxon>
        <taxon>Bacteroidota</taxon>
        <taxon>Cytophagia</taxon>
        <taxon>Cytophagales</taxon>
        <taxon>Raineyaceae</taxon>
        <taxon>Raineya</taxon>
    </lineage>
</organism>
<comment type="caution">
    <text evidence="2">The sequence shown here is derived from an EMBL/GenBank/DDBJ whole genome shotgun (WGS) entry which is preliminary data.</text>
</comment>
<proteinExistence type="predicted"/>
<dbReference type="InterPro" id="IPR013783">
    <property type="entry name" value="Ig-like_fold"/>
</dbReference>
<dbReference type="AlphaFoldDB" id="A0A2N3IIJ0"/>
<reference evidence="2 3" key="1">
    <citation type="submission" date="2017-06" db="EMBL/GenBank/DDBJ databases">
        <title>Raineya orbicola gen. nov., sp. nov. a slightly thermophilic bacterium of the phylum Bacteroidetes and the description of Raineyaceae fam. nov.</title>
        <authorList>
            <person name="Albuquerque L."/>
            <person name="Polonia A.R.M."/>
            <person name="Barroso C."/>
            <person name="Froufe H.J.C."/>
            <person name="Lage O."/>
            <person name="Lobo-Da-Cunha A."/>
            <person name="Egas C."/>
            <person name="Da Costa M.S."/>
        </authorList>
    </citation>
    <scope>NUCLEOTIDE SEQUENCE [LARGE SCALE GENOMIC DNA]</scope>
    <source>
        <strain evidence="2 3">SPSPC-11</strain>
    </source>
</reference>
<evidence type="ECO:0000313" key="2">
    <source>
        <dbReference type="EMBL" id="PKQ70152.1"/>
    </source>
</evidence>
<dbReference type="EMBL" id="NKXO01000010">
    <property type="protein sequence ID" value="PKQ70152.1"/>
    <property type="molecule type" value="Genomic_DNA"/>
</dbReference>
<feature type="compositionally biased region" description="Low complexity" evidence="1">
    <location>
        <begin position="34"/>
        <end position="45"/>
    </location>
</feature>
<accession>A0A2N3IIJ0</accession>
<dbReference type="RefSeq" id="WP_101358071.1">
    <property type="nucleotide sequence ID" value="NZ_NKXO01000010.1"/>
</dbReference>
<feature type="region of interest" description="Disordered" evidence="1">
    <location>
        <begin position="23"/>
        <end position="52"/>
    </location>
</feature>
<dbReference type="InterPro" id="IPR011467">
    <property type="entry name" value="DUF1573"/>
</dbReference>
<dbReference type="Proteomes" id="UP000233387">
    <property type="component" value="Unassembled WGS sequence"/>
</dbReference>
<dbReference type="OrthoDB" id="826619at2"/>
<dbReference type="PANTHER" id="PTHR37833">
    <property type="entry name" value="LIPOPROTEIN-RELATED"/>
    <property type="match status" value="1"/>
</dbReference>
<keyword evidence="3" id="KW-1185">Reference proteome</keyword>
<evidence type="ECO:0000313" key="3">
    <source>
        <dbReference type="Proteomes" id="UP000233387"/>
    </source>
</evidence>
<gene>
    <name evidence="2" type="ORF">Rain11_0812</name>
</gene>
<protein>
    <recommendedName>
        <fullName evidence="4">DUF1573 domain-containing protein</fullName>
    </recommendedName>
</protein>
<dbReference type="Gene3D" id="2.60.40.10">
    <property type="entry name" value="Immunoglobulins"/>
    <property type="match status" value="1"/>
</dbReference>
<dbReference type="PANTHER" id="PTHR37833:SF1">
    <property type="entry name" value="SIGNAL PEPTIDE PROTEIN"/>
    <property type="match status" value="1"/>
</dbReference>
<dbReference type="PROSITE" id="PS51257">
    <property type="entry name" value="PROKAR_LIPOPROTEIN"/>
    <property type="match status" value="1"/>
</dbReference>
<dbReference type="Pfam" id="PF07610">
    <property type="entry name" value="DUF1573"/>
    <property type="match status" value="1"/>
</dbReference>